<evidence type="ECO:0000313" key="5">
    <source>
        <dbReference type="Proteomes" id="UP000182142"/>
    </source>
</evidence>
<keyword evidence="1" id="KW-0175">Coiled coil</keyword>
<dbReference type="EMBL" id="CWHQ02000002">
    <property type="protein sequence ID" value="SBO20456.1"/>
    <property type="molecule type" value="Genomic_DNA"/>
</dbReference>
<reference evidence="3" key="1">
    <citation type="submission" date="2016-05" db="EMBL/GenBank/DDBJ databases">
        <authorList>
            <person name="Lavstsen T."/>
            <person name="Jespersen J.S."/>
        </authorList>
    </citation>
    <scope>NUCLEOTIDE SEQUENCE [LARGE SCALE GENOMIC DNA]</scope>
</reference>
<accession>A0A1A7VFF6</accession>
<gene>
    <name evidence="3" type="ORF">PKNA1_C2_0941600</name>
    <name evidence="2" type="ORF">PKNA1_H1_0941600</name>
</gene>
<evidence type="ECO:0000313" key="3">
    <source>
        <dbReference type="EMBL" id="SBO20456.1"/>
    </source>
</evidence>
<evidence type="ECO:0000256" key="1">
    <source>
        <dbReference type="SAM" id="Coils"/>
    </source>
</evidence>
<proteinExistence type="predicted"/>
<evidence type="ECO:0000313" key="4">
    <source>
        <dbReference type="Proteomes" id="UP000182128"/>
    </source>
</evidence>
<protein>
    <submittedName>
        <fullName evidence="3">Uncharacterized protein</fullName>
    </submittedName>
</protein>
<dbReference type="Proteomes" id="UP000182128">
    <property type="component" value="Unassembled WGS sequence"/>
</dbReference>
<name>A0A1A7VFF6_PLAKH</name>
<sequence>MGGPRSDSSTWPTSRQVTFNEICEFVWGENVKGMPDHVQEEISNFLFKFYQAHKFFTCVELENLNNFLTLLIRNFRDHTNDKFCMKIFLLHFRNVSASFVKNNRAEDGLYVKQITRYFLCLHELLRHLKERQQGETVRTGEIGKSTSEDESLLVASIAKYLNLFLVSALRLVERNYLARLYCTIISHGRIAEILANAYGQNEEADEDIIHSFVLLTERKEFDKHIIKCGIINKFTTSQALNQSKASPKNSFIIQVLIKIAKRNFKELRIYTSKSNLQFVNSLIEVVHYKITEGDFGLSCANLLRLFSYIVEGGLCSAGSPLFDHHTHDVSDTDEILFFEHMNKLIENVECLVRSANLCNRVQEKDDPFGYFLGAFFCALRNVLQAVLNSDESVTSAGCEDIGDCKPRESCLHSCCFSNPLWALHQNSQMRGEVEKMICSILDMILSFLVHCSSPLPGALKTCVLCSRSFLYWTSPPICSSLPLFALFPLLPPTDEKKSLHMLCFDIVNAISSCHLASTMEKKKIAENVIPFMIGIHSNEKVAEGKDNYLYLKHVEALFFLCLHNEYVCREYFKEEFIKLVEELYLKIDQREKVENVKKKEECDLLKLYYFGILYMFAQMNINNEKEKKKISLPFINYVIVNELQNKKFLLENHVYCLLFLRFLNMSLLNNLYDFKKFAQGVSLVHFLKVVRGVDASLKTAALNILVQWMERDHCLKLIKTHVKTNKQIFHILLEIWILVHDEMTGEKKDSLEASAKWETVLYIIHHIFKRLTNGFTKYLSYFSEHQDLLSNFKRVMTFEEKYILEIYSQICQDVEANRLGILEKDRNCLNDKVKSCAEKIEQMEKRLQVTTEESYRKNVDELENYYNYVRAGGEF</sequence>
<reference evidence="4 5" key="2">
    <citation type="submission" date="2016-05" db="EMBL/GenBank/DDBJ databases">
        <authorList>
            <person name="Sharaf H."/>
        </authorList>
    </citation>
    <scope>NUCLEOTIDE SEQUENCE [LARGE SCALE GENOMIC DNA]</scope>
    <source>
        <strain evidence="4 5">H</strain>
    </source>
</reference>
<dbReference type="EMBL" id="CWHR02000001">
    <property type="protein sequence ID" value="SBO19806.1"/>
    <property type="molecule type" value="Genomic_DNA"/>
</dbReference>
<dbReference type="AlphaFoldDB" id="A0A1A7VFF6"/>
<feature type="coiled-coil region" evidence="1">
    <location>
        <begin position="826"/>
        <end position="853"/>
    </location>
</feature>
<evidence type="ECO:0000313" key="2">
    <source>
        <dbReference type="EMBL" id="SBO19806.1"/>
    </source>
</evidence>
<organism evidence="3 4">
    <name type="scientific">Plasmodium knowlesi (strain H)</name>
    <dbReference type="NCBI Taxonomy" id="5851"/>
    <lineage>
        <taxon>Eukaryota</taxon>
        <taxon>Sar</taxon>
        <taxon>Alveolata</taxon>
        <taxon>Apicomplexa</taxon>
        <taxon>Aconoidasida</taxon>
        <taxon>Haemosporida</taxon>
        <taxon>Plasmodiidae</taxon>
        <taxon>Plasmodium</taxon>
        <taxon>Plasmodium (Plasmodium)</taxon>
    </lineage>
</organism>
<dbReference type="Proteomes" id="UP000182142">
    <property type="component" value="Unassembled WGS sequence"/>
</dbReference>